<dbReference type="Pfam" id="PF02771">
    <property type="entry name" value="Acyl-CoA_dh_N"/>
    <property type="match status" value="1"/>
</dbReference>
<dbReference type="Gene3D" id="1.10.540.10">
    <property type="entry name" value="Acyl-CoA dehydrogenase/oxidase, N-terminal domain"/>
    <property type="match status" value="1"/>
</dbReference>
<protein>
    <submittedName>
        <fullName evidence="8">Acyl-CoA dehydrogenase family protein</fullName>
        <ecNumber evidence="8">1.-.-.-</ecNumber>
    </submittedName>
</protein>
<reference evidence="8 9" key="1">
    <citation type="submission" date="2023-12" db="EMBL/GenBank/DDBJ databases">
        <title>Denitrificimonas halotolerans sp. nov.,a novel species isolated from landfill leachate.</title>
        <authorList>
            <person name="Wang S."/>
        </authorList>
    </citation>
    <scope>NUCLEOTIDE SEQUENCE [LARGE SCALE GENOMIC DNA]</scope>
    <source>
        <strain evidence="8 9">JX-1</strain>
    </source>
</reference>
<comment type="caution">
    <text evidence="8">The sequence shown here is derived from an EMBL/GenBank/DDBJ whole genome shotgun (WGS) entry which is preliminary data.</text>
</comment>
<evidence type="ECO:0000259" key="6">
    <source>
        <dbReference type="Pfam" id="PF00441"/>
    </source>
</evidence>
<dbReference type="InterPro" id="IPR046373">
    <property type="entry name" value="Acyl-CoA_Oxase/DH_mid-dom_sf"/>
</dbReference>
<evidence type="ECO:0000256" key="4">
    <source>
        <dbReference type="ARBA" id="ARBA00022827"/>
    </source>
</evidence>
<dbReference type="Gene3D" id="2.40.110.10">
    <property type="entry name" value="Butyryl-CoA Dehydrogenase, subunit A, domain 2"/>
    <property type="match status" value="1"/>
</dbReference>
<evidence type="ECO:0000313" key="8">
    <source>
        <dbReference type="EMBL" id="MDY7218031.1"/>
    </source>
</evidence>
<proteinExistence type="inferred from homology"/>
<feature type="domain" description="Acyl-CoA dehydrogenase/oxidase N-terminal" evidence="7">
    <location>
        <begin position="6"/>
        <end position="119"/>
    </location>
</feature>
<dbReference type="GO" id="GO:0016491">
    <property type="term" value="F:oxidoreductase activity"/>
    <property type="evidence" value="ECO:0007669"/>
    <property type="project" value="UniProtKB-KW"/>
</dbReference>
<dbReference type="InterPro" id="IPR036250">
    <property type="entry name" value="AcylCo_DH-like_C"/>
</dbReference>
<evidence type="ECO:0000256" key="2">
    <source>
        <dbReference type="ARBA" id="ARBA00009347"/>
    </source>
</evidence>
<dbReference type="PANTHER" id="PTHR43884">
    <property type="entry name" value="ACYL-COA DEHYDROGENASE"/>
    <property type="match status" value="1"/>
</dbReference>
<dbReference type="InterPro" id="IPR009100">
    <property type="entry name" value="AcylCoA_DH/oxidase_NM_dom_sf"/>
</dbReference>
<accession>A0ABU5GMD8</accession>
<keyword evidence="9" id="KW-1185">Reference proteome</keyword>
<organism evidence="8 9">
    <name type="scientific">Denitrificimonas halotolerans</name>
    <dbReference type="NCBI Taxonomy" id="3098930"/>
    <lineage>
        <taxon>Bacteria</taxon>
        <taxon>Pseudomonadati</taxon>
        <taxon>Pseudomonadota</taxon>
        <taxon>Gammaproteobacteria</taxon>
        <taxon>Pseudomonadales</taxon>
        <taxon>Pseudomonadaceae</taxon>
        <taxon>Denitrificimonas</taxon>
    </lineage>
</organism>
<evidence type="ECO:0000259" key="7">
    <source>
        <dbReference type="Pfam" id="PF02771"/>
    </source>
</evidence>
<comment type="similarity">
    <text evidence="2">Belongs to the acyl-CoA dehydrogenase family.</text>
</comment>
<dbReference type="Pfam" id="PF00441">
    <property type="entry name" value="Acyl-CoA_dh_1"/>
    <property type="match status" value="1"/>
</dbReference>
<dbReference type="SUPFAM" id="SSF56645">
    <property type="entry name" value="Acyl-CoA dehydrogenase NM domain-like"/>
    <property type="match status" value="1"/>
</dbReference>
<evidence type="ECO:0000256" key="3">
    <source>
        <dbReference type="ARBA" id="ARBA00022630"/>
    </source>
</evidence>
<dbReference type="InterPro" id="IPR013786">
    <property type="entry name" value="AcylCoA_DH/ox_N"/>
</dbReference>
<dbReference type="Proteomes" id="UP001294570">
    <property type="component" value="Unassembled WGS sequence"/>
</dbReference>
<comment type="cofactor">
    <cofactor evidence="1">
        <name>FAD</name>
        <dbReference type="ChEBI" id="CHEBI:57692"/>
    </cofactor>
</comment>
<feature type="domain" description="Acyl-CoA dehydrogenase/oxidase C-terminal" evidence="6">
    <location>
        <begin position="235"/>
        <end position="390"/>
    </location>
</feature>
<evidence type="ECO:0000256" key="1">
    <source>
        <dbReference type="ARBA" id="ARBA00001974"/>
    </source>
</evidence>
<keyword evidence="4" id="KW-0274">FAD</keyword>
<keyword evidence="3" id="KW-0285">Flavoprotein</keyword>
<dbReference type="EC" id="1.-.-.-" evidence="8"/>
<dbReference type="PANTHER" id="PTHR43884:SF20">
    <property type="entry name" value="ACYL-COA DEHYDROGENASE FADE28"/>
    <property type="match status" value="1"/>
</dbReference>
<keyword evidence="5 8" id="KW-0560">Oxidoreductase</keyword>
<sequence length="396" mass="42736">MEFRLTDEQYMVRESAEAFLADVSSTEQVRKAMLQASSYDPDVWQRLCNELYLQAITIPEEYGGLGMSYVYLAIVLEQMGRKLFCSPFLATTAFATNAVLLTASDEQKQQLLPAIAEGQTATLAWVGPQAARLSGTWDAAAITATWQATDTGYVLNGELSYVLDGDTAELLIIAAREAGSTGTEGISLFALPATTDGVMATWTPTMDQTRRQAKIKLSAVQVESNQCLGQAGQAWPKLKKTLALAKVALAAEQLGVASESLDLAVEYTLEREQFGRAIASYQAIKHKAADMKLKTEVARSAVYYAACIASEELDPQGDAVLASELEEAAAMAKGYCSDTVFYNAGSALQMFGGVGFTAEYDIQLYFKRAKASELYLGNGAAQRELIAAMLLDSENA</sequence>
<name>A0ABU5GMD8_9GAMM</name>
<dbReference type="Gene3D" id="1.20.140.10">
    <property type="entry name" value="Butyryl-CoA Dehydrogenase, subunit A, domain 3"/>
    <property type="match status" value="1"/>
</dbReference>
<dbReference type="InterPro" id="IPR009075">
    <property type="entry name" value="AcylCo_DH/oxidase_C"/>
</dbReference>
<evidence type="ECO:0000313" key="9">
    <source>
        <dbReference type="Proteomes" id="UP001294570"/>
    </source>
</evidence>
<dbReference type="InterPro" id="IPR037069">
    <property type="entry name" value="AcylCoA_DH/ox_N_sf"/>
</dbReference>
<dbReference type="RefSeq" id="WP_321552137.1">
    <property type="nucleotide sequence ID" value="NZ_JAXIVU010000001.1"/>
</dbReference>
<evidence type="ECO:0000256" key="5">
    <source>
        <dbReference type="ARBA" id="ARBA00023002"/>
    </source>
</evidence>
<gene>
    <name evidence="8" type="ORF">TOI97_00320</name>
</gene>
<dbReference type="SUPFAM" id="SSF47203">
    <property type="entry name" value="Acyl-CoA dehydrogenase C-terminal domain-like"/>
    <property type="match status" value="1"/>
</dbReference>
<dbReference type="EMBL" id="JAXIVU010000001">
    <property type="protein sequence ID" value="MDY7218031.1"/>
    <property type="molecule type" value="Genomic_DNA"/>
</dbReference>